<accession>A0A450V6K0</accession>
<dbReference type="EMBL" id="CAADFJ010000045">
    <property type="protein sequence ID" value="VFK00401.1"/>
    <property type="molecule type" value="Genomic_DNA"/>
</dbReference>
<dbReference type="EMBL" id="CAADFI010000052">
    <property type="protein sequence ID" value="VFJ93889.1"/>
    <property type="molecule type" value="Genomic_DNA"/>
</dbReference>
<sequence>MLFPADPVVGNTHWVVFRAYPVARNIGREVFRSVRMVLHSGPVVVNIVPVVFHFGSVLAITGRTLFPAAAVFLPGRFPPRDGRIILGD</sequence>
<organism evidence="3">
    <name type="scientific">Candidatus Kentrum eta</name>
    <dbReference type="NCBI Taxonomy" id="2126337"/>
    <lineage>
        <taxon>Bacteria</taxon>
        <taxon>Pseudomonadati</taxon>
        <taxon>Pseudomonadota</taxon>
        <taxon>Gammaproteobacteria</taxon>
        <taxon>Candidatus Kentrum</taxon>
    </lineage>
</organism>
<reference evidence="3" key="1">
    <citation type="submission" date="2019-02" db="EMBL/GenBank/DDBJ databases">
        <authorList>
            <person name="Gruber-Vodicka R. H."/>
            <person name="Seah K. B. B."/>
        </authorList>
    </citation>
    <scope>NUCLEOTIDE SEQUENCE</scope>
    <source>
        <strain evidence="3">BECK_SA2B12</strain>
        <strain evidence="1">BECK_SA2B15</strain>
        <strain evidence="2">BECK_SA2B20</strain>
    </source>
</reference>
<dbReference type="AlphaFoldDB" id="A0A450V6K0"/>
<evidence type="ECO:0000313" key="2">
    <source>
        <dbReference type="EMBL" id="VFJ93889.1"/>
    </source>
</evidence>
<name>A0A450V6K0_9GAMM</name>
<evidence type="ECO:0000313" key="3">
    <source>
        <dbReference type="EMBL" id="VFK00401.1"/>
    </source>
</evidence>
<proteinExistence type="predicted"/>
<protein>
    <submittedName>
        <fullName evidence="3">Uncharacterized protein</fullName>
    </submittedName>
</protein>
<gene>
    <name evidence="1" type="ORF">BECKH772A_GA0070896_1004812</name>
    <name evidence="2" type="ORF">BECKH772B_GA0070898_1005211</name>
    <name evidence="3" type="ORF">BECKH772C_GA0070978_1004512</name>
</gene>
<evidence type="ECO:0000313" key="1">
    <source>
        <dbReference type="EMBL" id="VFJ92799.1"/>
    </source>
</evidence>
<dbReference type="EMBL" id="CAADFG010000048">
    <property type="protein sequence ID" value="VFJ92799.1"/>
    <property type="molecule type" value="Genomic_DNA"/>
</dbReference>